<proteinExistence type="predicted"/>
<protein>
    <submittedName>
        <fullName evidence="1">Uncharacterized protein</fullName>
    </submittedName>
</protein>
<keyword evidence="2" id="KW-1185">Reference proteome</keyword>
<gene>
    <name evidence="1" type="ORF">PG986_003739</name>
</gene>
<accession>A0ABR1QSK1</accession>
<dbReference type="GeneID" id="92073023"/>
<evidence type="ECO:0000313" key="2">
    <source>
        <dbReference type="Proteomes" id="UP001391051"/>
    </source>
</evidence>
<dbReference type="Proteomes" id="UP001391051">
    <property type="component" value="Unassembled WGS sequence"/>
</dbReference>
<name>A0ABR1QSK1_9PEZI</name>
<evidence type="ECO:0000313" key="1">
    <source>
        <dbReference type="EMBL" id="KAK7962914.1"/>
    </source>
</evidence>
<organism evidence="1 2">
    <name type="scientific">Apiospora aurea</name>
    <dbReference type="NCBI Taxonomy" id="335848"/>
    <lineage>
        <taxon>Eukaryota</taxon>
        <taxon>Fungi</taxon>
        <taxon>Dikarya</taxon>
        <taxon>Ascomycota</taxon>
        <taxon>Pezizomycotina</taxon>
        <taxon>Sordariomycetes</taxon>
        <taxon>Xylariomycetidae</taxon>
        <taxon>Amphisphaeriales</taxon>
        <taxon>Apiosporaceae</taxon>
        <taxon>Apiospora</taxon>
    </lineage>
</organism>
<dbReference type="RefSeq" id="XP_066705025.1">
    <property type="nucleotide sequence ID" value="XM_066839961.1"/>
</dbReference>
<dbReference type="EMBL" id="JAQQWE010000002">
    <property type="protein sequence ID" value="KAK7962914.1"/>
    <property type="molecule type" value="Genomic_DNA"/>
</dbReference>
<sequence>MLRFGDIQPGHSTFFASPSSPAFSPAWANDQCNRLSDALGRSAITIRGWWNCLEKRLLDAVVCVGRNSGYHDPVENTGSFLAAAIGCTSIEFGIVGAMYDKQPKAV</sequence>
<reference evidence="1 2" key="1">
    <citation type="submission" date="2023-01" db="EMBL/GenBank/DDBJ databases">
        <title>Analysis of 21 Apiospora genomes using comparative genomics revels a genus with tremendous synthesis potential of carbohydrate active enzymes and secondary metabolites.</title>
        <authorList>
            <person name="Sorensen T."/>
        </authorList>
    </citation>
    <scope>NUCLEOTIDE SEQUENCE [LARGE SCALE GENOMIC DNA]</scope>
    <source>
        <strain evidence="1 2">CBS 24483</strain>
    </source>
</reference>
<comment type="caution">
    <text evidence="1">The sequence shown here is derived from an EMBL/GenBank/DDBJ whole genome shotgun (WGS) entry which is preliminary data.</text>
</comment>